<feature type="compositionally biased region" description="Polar residues" evidence="8">
    <location>
        <begin position="212"/>
        <end position="222"/>
    </location>
</feature>
<keyword evidence="4 7" id="KW-0539">Nucleus</keyword>
<keyword evidence="5 7" id="KW-0687">Ribonucleoprotein</keyword>
<dbReference type="EMBL" id="JAKMXF010000110">
    <property type="protein sequence ID" value="KAI6657899.1"/>
    <property type="molecule type" value="Genomic_DNA"/>
</dbReference>
<evidence type="ECO:0000256" key="3">
    <source>
        <dbReference type="ARBA" id="ARBA00022552"/>
    </source>
</evidence>
<evidence type="ECO:0000313" key="9">
    <source>
        <dbReference type="EMBL" id="KAI6657899.1"/>
    </source>
</evidence>
<evidence type="ECO:0000256" key="5">
    <source>
        <dbReference type="ARBA" id="ARBA00023274"/>
    </source>
</evidence>
<comment type="subcellular location">
    <subcellularLocation>
        <location evidence="1 7">Nucleus</location>
        <location evidence="1 7">Nucleolus</location>
    </subcellularLocation>
</comment>
<keyword evidence="2 7" id="KW-0690">Ribosome biogenesis</keyword>
<protein>
    <recommendedName>
        <fullName evidence="7">U3 small nucleolar ribonucleoprotein protein MPP10</fullName>
    </recommendedName>
</protein>
<evidence type="ECO:0000256" key="6">
    <source>
        <dbReference type="ARBA" id="ARBA00029455"/>
    </source>
</evidence>
<feature type="compositionally biased region" description="Basic and acidic residues" evidence="8">
    <location>
        <begin position="199"/>
        <end position="211"/>
    </location>
</feature>
<dbReference type="PANTHER" id="PTHR17039:SF0">
    <property type="entry name" value="U3 SMALL NUCLEOLAR RIBONUCLEOPROTEIN PROTEIN MPP10"/>
    <property type="match status" value="1"/>
</dbReference>
<dbReference type="GO" id="GO:0032040">
    <property type="term" value="C:small-subunit processome"/>
    <property type="evidence" value="ECO:0007669"/>
    <property type="project" value="TreeGrafter"/>
</dbReference>
<proteinExistence type="inferred from homology"/>
<feature type="region of interest" description="Disordered" evidence="8">
    <location>
        <begin position="135"/>
        <end position="225"/>
    </location>
</feature>
<reference evidence="9 10" key="1">
    <citation type="journal article" date="2023" name="BMC Biol.">
        <title>The compact genome of the sponge Oopsacas minuta (Hexactinellida) is lacking key metazoan core genes.</title>
        <authorList>
            <person name="Santini S."/>
            <person name="Schenkelaars Q."/>
            <person name="Jourda C."/>
            <person name="Duchesne M."/>
            <person name="Belahbib H."/>
            <person name="Rocher C."/>
            <person name="Selva M."/>
            <person name="Riesgo A."/>
            <person name="Vervoort M."/>
            <person name="Leys S.P."/>
            <person name="Kodjabachian L."/>
            <person name="Le Bivic A."/>
            <person name="Borchiellini C."/>
            <person name="Claverie J.M."/>
            <person name="Renard E."/>
        </authorList>
    </citation>
    <scope>NUCLEOTIDE SEQUENCE [LARGE SCALE GENOMIC DNA]</scope>
    <source>
        <strain evidence="9">SPO-2</strain>
    </source>
</reference>
<evidence type="ECO:0000313" key="10">
    <source>
        <dbReference type="Proteomes" id="UP001165289"/>
    </source>
</evidence>
<keyword evidence="10" id="KW-1185">Reference proteome</keyword>
<sequence length="546" mass="62406">MSDSDSTTSSLNLLSSSAPLVPTSHLFNPLCFLSPSDNTYKHCIDALRITYNLAISLHTDIDTGLSQLYTEGFDQEQIWQQLELWNVPTCQNLSANVQQLLTAHINILPVNGEINSGASSPNHSPVIDNGIEQITHKHSNNEDTQTDSDTNEPGMMENSLDSDEMEEFQQQEEKIEDRSEQSSDSEGDIGEEVSTADGLKYKDFFQEKSPQKPDTTTQSNYSRVKGKIQARIEELERENMAEKDWKMSGEVRSKSRPDNSLLEGYMDHQAYPSTPLITHEDTELLEDMICRRARDELWDDPVRREKPQEKRYNYSVPKQIETQKSQLGLAEVYEQEFMKKTDPGSTALRTEEQVIEDEIKNMMKEVFTKLDALSNFRYTPKPFKYEPIVITNVPAIRVEEVLPSVSSASTRLAPEEIATPSSQVISHIERTSEDKRKYRRHKKHAMSRKMILRAQKLVNKTNPGLGNSYSKRKLIQVLSDAKHMQGQREQLIHDERAMKRDKSFKSSKSFFSKLEAQTKNEILQKSEKKKAKVKHNLTATTLKLAT</sequence>
<dbReference type="AlphaFoldDB" id="A0AAV7K9T6"/>
<evidence type="ECO:0000256" key="8">
    <source>
        <dbReference type="SAM" id="MobiDB-lite"/>
    </source>
</evidence>
<keyword evidence="3 7" id="KW-0698">rRNA processing</keyword>
<dbReference type="InterPro" id="IPR012173">
    <property type="entry name" value="Mpp10"/>
</dbReference>
<dbReference type="Proteomes" id="UP001165289">
    <property type="component" value="Unassembled WGS sequence"/>
</dbReference>
<dbReference type="GO" id="GO:0005732">
    <property type="term" value="C:sno(s)RNA-containing ribonucleoprotein complex"/>
    <property type="evidence" value="ECO:0007669"/>
    <property type="project" value="UniProtKB-UniRule"/>
</dbReference>
<name>A0AAV7K9T6_9METZ</name>
<dbReference type="GO" id="GO:0006364">
    <property type="term" value="P:rRNA processing"/>
    <property type="evidence" value="ECO:0007669"/>
    <property type="project" value="UniProtKB-KW"/>
</dbReference>
<dbReference type="PIRSF" id="PIRSF017300">
    <property type="entry name" value="snoRNP_Mpp10"/>
    <property type="match status" value="1"/>
</dbReference>
<evidence type="ECO:0000256" key="4">
    <source>
        <dbReference type="ARBA" id="ARBA00023242"/>
    </source>
</evidence>
<comment type="caution">
    <text evidence="9">The sequence shown here is derived from an EMBL/GenBank/DDBJ whole genome shotgun (WGS) entry which is preliminary data.</text>
</comment>
<dbReference type="PANTHER" id="PTHR17039">
    <property type="entry name" value="U3 SMALL NUCLEOLAR RIBONUCLEOPROTEIN PROTEIN MPP10"/>
    <property type="match status" value="1"/>
</dbReference>
<feature type="compositionally biased region" description="Basic and acidic residues" evidence="8">
    <location>
        <begin position="171"/>
        <end position="181"/>
    </location>
</feature>
<organism evidence="9 10">
    <name type="scientific">Oopsacas minuta</name>
    <dbReference type="NCBI Taxonomy" id="111878"/>
    <lineage>
        <taxon>Eukaryota</taxon>
        <taxon>Metazoa</taxon>
        <taxon>Porifera</taxon>
        <taxon>Hexactinellida</taxon>
        <taxon>Hexasterophora</taxon>
        <taxon>Lyssacinosida</taxon>
        <taxon>Leucopsacidae</taxon>
        <taxon>Oopsacas</taxon>
    </lineage>
</organism>
<evidence type="ECO:0000256" key="7">
    <source>
        <dbReference type="PIRNR" id="PIRNR017300"/>
    </source>
</evidence>
<evidence type="ECO:0000256" key="1">
    <source>
        <dbReference type="ARBA" id="ARBA00004604"/>
    </source>
</evidence>
<gene>
    <name evidence="9" type="ORF">LOD99_15617</name>
</gene>
<feature type="compositionally biased region" description="Acidic residues" evidence="8">
    <location>
        <begin position="160"/>
        <end position="170"/>
    </location>
</feature>
<comment type="similarity">
    <text evidence="6 7">Belongs to the MPP10 family.</text>
</comment>
<comment type="function">
    <text evidence="7">Involved in nucleolar processing of pre-18S ribosomal RNA.</text>
</comment>
<dbReference type="Pfam" id="PF04006">
    <property type="entry name" value="Mpp10"/>
    <property type="match status" value="1"/>
</dbReference>
<accession>A0AAV7K9T6</accession>
<dbReference type="GO" id="GO:0034457">
    <property type="term" value="C:Mpp10 complex"/>
    <property type="evidence" value="ECO:0007669"/>
    <property type="project" value="UniProtKB-UniRule"/>
</dbReference>
<evidence type="ECO:0000256" key="2">
    <source>
        <dbReference type="ARBA" id="ARBA00022517"/>
    </source>
</evidence>